<sequence>MATPKTYVDWAKEAGYKVTPTGKGGMYTITNPTTGKSMQAWEGTQYTPGGAISTVHTIGGLKTPEQVRQEVMAGRVSRSSGGGGSSGGGKSTSTTSSKSGSNGSSSSWNWGATLGAIGAGLGLAGLGAGLAGSSPAVGAALGTLGTGLSTVAGYRGGSGTVGRQPTTTLPPDIQRQLDEQKKIYEGYINQLNNQLDALRSQFQVTPPPKLEVTSPPTPVKIEQPPKIEVPAGQKPAETSGPAQDVQEKGPGGFVEQVALPTAAVPSVDELYRIYKEVTGGKESPEIREYLASPQFQSVLGGKVPMWMSADPVWRLYLMRLGYLPGRGNRARMDALRERVQQAG</sequence>
<gene>
    <name evidence="2" type="ORF">MOMUL_26640</name>
</gene>
<feature type="region of interest" description="Disordered" evidence="1">
    <location>
        <begin position="73"/>
        <end position="105"/>
    </location>
</feature>
<organism evidence="2 3">
    <name type="scientific">Moorella mulderi DSM 14980</name>
    <dbReference type="NCBI Taxonomy" id="1122241"/>
    <lineage>
        <taxon>Bacteria</taxon>
        <taxon>Bacillati</taxon>
        <taxon>Bacillota</taxon>
        <taxon>Clostridia</taxon>
        <taxon>Neomoorellales</taxon>
        <taxon>Neomoorellaceae</taxon>
        <taxon>Neomoorella</taxon>
    </lineage>
</organism>
<dbReference type="EMBL" id="LTBC01000015">
    <property type="protein sequence ID" value="KYH31131.1"/>
    <property type="molecule type" value="Genomic_DNA"/>
</dbReference>
<dbReference type="PATRIC" id="fig|1122241.3.peg.2830"/>
<reference evidence="2 3" key="1">
    <citation type="submission" date="2016-02" db="EMBL/GenBank/DDBJ databases">
        <title>Genome sequence of Moorella mulderi DSM 14980.</title>
        <authorList>
            <person name="Poehlein A."/>
            <person name="Daniel R."/>
        </authorList>
    </citation>
    <scope>NUCLEOTIDE SEQUENCE [LARGE SCALE GENOMIC DNA]</scope>
    <source>
        <strain evidence="2 3">DSM 14980</strain>
    </source>
</reference>
<dbReference type="Proteomes" id="UP000075670">
    <property type="component" value="Unassembled WGS sequence"/>
</dbReference>
<keyword evidence="3" id="KW-1185">Reference proteome</keyword>
<evidence type="ECO:0000256" key="1">
    <source>
        <dbReference type="SAM" id="MobiDB-lite"/>
    </source>
</evidence>
<accession>A0A151AU56</accession>
<comment type="caution">
    <text evidence="2">The sequence shown here is derived from an EMBL/GenBank/DDBJ whole genome shotgun (WGS) entry which is preliminary data.</text>
</comment>
<proteinExistence type="predicted"/>
<feature type="compositionally biased region" description="Gly residues" evidence="1">
    <location>
        <begin position="80"/>
        <end position="90"/>
    </location>
</feature>
<protein>
    <submittedName>
        <fullName evidence="2">Uncharacterized protein</fullName>
    </submittedName>
</protein>
<evidence type="ECO:0000313" key="3">
    <source>
        <dbReference type="Proteomes" id="UP000075670"/>
    </source>
</evidence>
<evidence type="ECO:0000313" key="2">
    <source>
        <dbReference type="EMBL" id="KYH31131.1"/>
    </source>
</evidence>
<feature type="region of interest" description="Disordered" evidence="1">
    <location>
        <begin position="206"/>
        <end position="247"/>
    </location>
</feature>
<name>A0A151AU56_9FIRM</name>
<feature type="compositionally biased region" description="Low complexity" evidence="1">
    <location>
        <begin position="91"/>
        <end position="105"/>
    </location>
</feature>
<dbReference type="AlphaFoldDB" id="A0A151AU56"/>